<sequence length="429" mass="49025">MPTPIPSRKLTSRGIKVCTKRLRAGRGNGLGDSPSREGAQMFGILRAQRCSERGDLDVAWDFEGRGMSFPPSDLNPWGLTRRLSRVRGSRRCSITLFAPRHHVLTDPRCSAQVQFCIFLKGHVFPFRTASQLIISVFNEFRADPNTQGVLARVPIQTCEFYRFRQPVLIQDKDRTIQACSDESNWEKVNVDFRSRVSKLAEPQYLKETYVCLIIQLPAKLNFWIFIKNDITFVETSRQLIGPLFSDHETSAISTRVPIKTCELYRFKQPVLIQNKDQAIQECSDQSNWEKVDAASRVSELAESEYPNDTRVCLVIQLPERTEKAIASLQQHHTNLFGALQVKVQKVGLWSEEDVTNNLKGGSYLATGRHRSTRLAKVERELERKRTYKEGVFAKDDLRIATASHRTEFEEVFEQTDAQSSVVKDNNELI</sequence>
<name>A0A0C9STJ3_PAXIN</name>
<reference evidence="1 2" key="1">
    <citation type="submission" date="2014-06" db="EMBL/GenBank/DDBJ databases">
        <authorList>
            <consortium name="DOE Joint Genome Institute"/>
            <person name="Kuo A."/>
            <person name="Kohler A."/>
            <person name="Nagy L.G."/>
            <person name="Floudas D."/>
            <person name="Copeland A."/>
            <person name="Barry K.W."/>
            <person name="Cichocki N."/>
            <person name="Veneault-Fourrey C."/>
            <person name="LaButti K."/>
            <person name="Lindquist E.A."/>
            <person name="Lipzen A."/>
            <person name="Lundell T."/>
            <person name="Morin E."/>
            <person name="Murat C."/>
            <person name="Sun H."/>
            <person name="Tunlid A."/>
            <person name="Henrissat B."/>
            <person name="Grigoriev I.V."/>
            <person name="Hibbett D.S."/>
            <person name="Martin F."/>
            <person name="Nordberg H.P."/>
            <person name="Cantor M.N."/>
            <person name="Hua S.X."/>
        </authorList>
    </citation>
    <scope>NUCLEOTIDE SEQUENCE [LARGE SCALE GENOMIC DNA]</scope>
    <source>
        <strain evidence="1 2">ATCC 200175</strain>
    </source>
</reference>
<evidence type="ECO:0000313" key="1">
    <source>
        <dbReference type="EMBL" id="KIJ05510.1"/>
    </source>
</evidence>
<dbReference type="AlphaFoldDB" id="A0A0C9STJ3"/>
<dbReference type="OrthoDB" id="2692480at2759"/>
<dbReference type="HOGENOM" id="CLU_640238_0_0_1"/>
<feature type="non-terminal residue" evidence="1">
    <location>
        <position position="1"/>
    </location>
</feature>
<dbReference type="Proteomes" id="UP000053647">
    <property type="component" value="Unassembled WGS sequence"/>
</dbReference>
<dbReference type="EMBL" id="KN820926">
    <property type="protein sequence ID" value="KIJ05510.1"/>
    <property type="molecule type" value="Genomic_DNA"/>
</dbReference>
<feature type="non-terminal residue" evidence="1">
    <location>
        <position position="429"/>
    </location>
</feature>
<keyword evidence="2" id="KW-1185">Reference proteome</keyword>
<organism evidence="1 2">
    <name type="scientific">Paxillus involutus ATCC 200175</name>
    <dbReference type="NCBI Taxonomy" id="664439"/>
    <lineage>
        <taxon>Eukaryota</taxon>
        <taxon>Fungi</taxon>
        <taxon>Dikarya</taxon>
        <taxon>Basidiomycota</taxon>
        <taxon>Agaricomycotina</taxon>
        <taxon>Agaricomycetes</taxon>
        <taxon>Agaricomycetidae</taxon>
        <taxon>Boletales</taxon>
        <taxon>Paxilineae</taxon>
        <taxon>Paxillaceae</taxon>
        <taxon>Paxillus</taxon>
    </lineage>
</organism>
<proteinExistence type="predicted"/>
<protein>
    <submittedName>
        <fullName evidence="1">Uncharacterized protein</fullName>
    </submittedName>
</protein>
<evidence type="ECO:0000313" key="2">
    <source>
        <dbReference type="Proteomes" id="UP000053647"/>
    </source>
</evidence>
<reference evidence="2" key="2">
    <citation type="submission" date="2015-01" db="EMBL/GenBank/DDBJ databases">
        <title>Evolutionary Origins and Diversification of the Mycorrhizal Mutualists.</title>
        <authorList>
            <consortium name="DOE Joint Genome Institute"/>
            <consortium name="Mycorrhizal Genomics Consortium"/>
            <person name="Kohler A."/>
            <person name="Kuo A."/>
            <person name="Nagy L.G."/>
            <person name="Floudas D."/>
            <person name="Copeland A."/>
            <person name="Barry K.W."/>
            <person name="Cichocki N."/>
            <person name="Veneault-Fourrey C."/>
            <person name="LaButti K."/>
            <person name="Lindquist E.A."/>
            <person name="Lipzen A."/>
            <person name="Lundell T."/>
            <person name="Morin E."/>
            <person name="Murat C."/>
            <person name="Riley R."/>
            <person name="Ohm R."/>
            <person name="Sun H."/>
            <person name="Tunlid A."/>
            <person name="Henrissat B."/>
            <person name="Grigoriev I.V."/>
            <person name="Hibbett D.S."/>
            <person name="Martin F."/>
        </authorList>
    </citation>
    <scope>NUCLEOTIDE SEQUENCE [LARGE SCALE GENOMIC DNA]</scope>
    <source>
        <strain evidence="2">ATCC 200175</strain>
    </source>
</reference>
<gene>
    <name evidence="1" type="ORF">PAXINDRAFT_182903</name>
</gene>
<accession>A0A0C9STJ3</accession>